<reference evidence="2" key="1">
    <citation type="submission" date="2018-12" db="EMBL/GenBank/DDBJ databases">
        <title>Singled stranded DNA viruses identified in blackflies (Austrosimulium ungulatum) sampled in New Zealand.</title>
        <authorList>
            <person name="Kraberger S."/>
            <person name="Fontenele R.S."/>
            <person name="Schmidlin K."/>
            <person name="Walters M."/>
            <person name="Varsani A."/>
        </authorList>
    </citation>
    <scope>NUCLEOTIDE SEQUENCE [LARGE SCALE GENOMIC DNA]</scope>
    <source>
        <strain evidence="2">118</strain>
    </source>
</reference>
<organism evidence="2">
    <name type="scientific">Blackfly microvirus SF02</name>
    <dbReference type="NCBI Taxonomy" id="2576452"/>
    <lineage>
        <taxon>Viruses</taxon>
        <taxon>Monodnaviria</taxon>
        <taxon>Sangervirae</taxon>
        <taxon>Phixviricota</taxon>
        <taxon>Malgrandaviricetes</taxon>
        <taxon>Petitvirales</taxon>
        <taxon>Microviridae</taxon>
        <taxon>Microvirus</taxon>
    </lineage>
</organism>
<feature type="region of interest" description="Disordered" evidence="1">
    <location>
        <begin position="130"/>
        <end position="156"/>
    </location>
</feature>
<evidence type="ECO:0000256" key="1">
    <source>
        <dbReference type="SAM" id="MobiDB-lite"/>
    </source>
</evidence>
<accession>A0A4P8PSG1</accession>
<proteinExistence type="predicted"/>
<dbReference type="Pfam" id="PF09675">
    <property type="entry name" value="Chlamy_scaf"/>
    <property type="match status" value="1"/>
</dbReference>
<name>A0A4P8PSG1_9VIRU</name>
<dbReference type="EMBL" id="MK249186">
    <property type="protein sequence ID" value="QCQ84895.1"/>
    <property type="molecule type" value="Genomic_DNA"/>
</dbReference>
<dbReference type="InterPro" id="IPR014131">
    <property type="entry name" value="Chlamydia_phage_Vp3"/>
</dbReference>
<dbReference type="Proteomes" id="UP000323437">
    <property type="component" value="Segment"/>
</dbReference>
<sequence length="156" mass="17199">MVKTTYTRSFYAPHDPLDSAFTNSDPVTGEVYPSMTKQSFVDECDINNILAEYKTSGQLKHINEKAAQGVYADLPNGLDFQESLNTVIRAEESFATLPSAVRARFGNDPEQFLTFMADPANQDEAIKMGLAQDNRPTPPEPLAVRITNPPEAEKTG</sequence>
<evidence type="ECO:0000313" key="2">
    <source>
        <dbReference type="EMBL" id="QCQ84895.1"/>
    </source>
</evidence>
<protein>
    <submittedName>
        <fullName evidence="2">DNA pilot protein</fullName>
    </submittedName>
</protein>